<sequence length="217" mass="24826">MADVIELALKYGGYTNLDKVYLQTVLANLSSEEALLLVSPPPSVVNAYFAELYQKESPQRATDYYWELSKALGWMTKEPSFVEESHPFIRLNLSGKSFGFVYESADQVAQVFSEKTEVISDQLLMELAQIFPHYKVYQEAGKIKMRLLEFDEEEKEAVTLDNISLLTDVSRLKGGILKISGYNMDEVVHLASQLKERTHSSVYYGFSQREFAIYMKE</sequence>
<dbReference type="AlphaFoldDB" id="G5JR56"/>
<protein>
    <recommendedName>
        <fullName evidence="3">Cystathionine beta-lyase</fullName>
    </recommendedName>
</protein>
<comment type="caution">
    <text evidence="1">The sequence shown here is derived from an EMBL/GenBank/DDBJ whole genome shotgun (WGS) entry which is preliminary data.</text>
</comment>
<dbReference type="RefSeq" id="WP_004228877.1">
    <property type="nucleotide sequence ID" value="NZ_AEUV02000002.1"/>
</dbReference>
<name>G5JR56_STRCG</name>
<evidence type="ECO:0000313" key="1">
    <source>
        <dbReference type="EMBL" id="EHI74955.1"/>
    </source>
</evidence>
<dbReference type="Proteomes" id="UP000004322">
    <property type="component" value="Unassembled WGS sequence"/>
</dbReference>
<evidence type="ECO:0008006" key="3">
    <source>
        <dbReference type="Google" id="ProtNLM"/>
    </source>
</evidence>
<evidence type="ECO:0000313" key="2">
    <source>
        <dbReference type="Proteomes" id="UP000004322"/>
    </source>
</evidence>
<keyword evidence="2" id="KW-1185">Reference proteome</keyword>
<dbReference type="eggNOG" id="COG4468">
    <property type="taxonomic scope" value="Bacteria"/>
</dbReference>
<accession>G5JR56</accession>
<gene>
    <name evidence="1" type="ORF">STRCR_1941</name>
</gene>
<proteinExistence type="predicted"/>
<dbReference type="STRING" id="873449.STRCR_1941"/>
<dbReference type="OrthoDB" id="2200206at2"/>
<dbReference type="EMBL" id="AEUV02000002">
    <property type="protein sequence ID" value="EHI74955.1"/>
    <property type="molecule type" value="Genomic_DNA"/>
</dbReference>
<organism evidence="1 2">
    <name type="scientific">Streptococcus criceti HS-6</name>
    <dbReference type="NCBI Taxonomy" id="873449"/>
    <lineage>
        <taxon>Bacteria</taxon>
        <taxon>Bacillati</taxon>
        <taxon>Bacillota</taxon>
        <taxon>Bacilli</taxon>
        <taxon>Lactobacillales</taxon>
        <taxon>Streptococcaceae</taxon>
        <taxon>Streptococcus</taxon>
    </lineage>
</organism>
<reference evidence="1" key="1">
    <citation type="submission" date="2011-07" db="EMBL/GenBank/DDBJ databases">
        <authorList>
            <person name="Stanhope M.J."/>
            <person name="Durkin A.S."/>
            <person name="Hostetler J."/>
            <person name="Kim M."/>
            <person name="Radune D."/>
            <person name="Singh I."/>
            <person name="Town C.D."/>
        </authorList>
    </citation>
    <scope>NUCLEOTIDE SEQUENCE [LARGE SCALE GENOMIC DNA]</scope>
    <source>
        <strain evidence="1">HS-6</strain>
    </source>
</reference>